<dbReference type="InterPro" id="IPR001357">
    <property type="entry name" value="BRCT_dom"/>
</dbReference>
<dbReference type="CDD" id="cd17736">
    <property type="entry name" value="BRCT_microcephalin_rpt2"/>
    <property type="match status" value="1"/>
</dbReference>
<dbReference type="InterPro" id="IPR022047">
    <property type="entry name" value="Microcephalin-like"/>
</dbReference>
<protein>
    <submittedName>
        <fullName evidence="2">Microcephalin</fullName>
    </submittedName>
</protein>
<gene>
    <name evidence="2" type="ORF">WH47_01503</name>
</gene>
<dbReference type="SUPFAM" id="SSF52113">
    <property type="entry name" value="BRCT domain"/>
    <property type="match status" value="2"/>
</dbReference>
<proteinExistence type="predicted"/>
<evidence type="ECO:0000313" key="2">
    <source>
        <dbReference type="EMBL" id="KOC64335.1"/>
    </source>
</evidence>
<dbReference type="InterPro" id="IPR036420">
    <property type="entry name" value="BRCT_dom_sf"/>
</dbReference>
<dbReference type="Pfam" id="PF00533">
    <property type="entry name" value="BRCT"/>
    <property type="match status" value="1"/>
</dbReference>
<evidence type="ECO:0000313" key="3">
    <source>
        <dbReference type="Proteomes" id="UP000053825"/>
    </source>
</evidence>
<dbReference type="GO" id="GO:0000278">
    <property type="term" value="P:mitotic cell cycle"/>
    <property type="evidence" value="ECO:0007669"/>
    <property type="project" value="TreeGrafter"/>
</dbReference>
<evidence type="ECO:0000259" key="1">
    <source>
        <dbReference type="PROSITE" id="PS50172"/>
    </source>
</evidence>
<sequence>MKVNKSKRIETILDCNSRFRRQRSSLKVNLSCDSNLQNSNNASLERIDTGSDIDNGNFSSNIPLKNVSIILEKIDKDNATLHKNCETLKNTIVAKTKQIFLEQDELSIKTCTILSTKNGKSSLNQSIGSTVRDECKNKNISNQEKQNRLKKRQLFKHVNNTNNNDDKINSKCHTSEQWMLQSNSNNYSSSNMLTKKYEISNNSNEINRHRINCSIVCKGDSLCTSKISEGENAFTVVPIGCSTMIDNKVSDIENDVYFQNANNLPLNNINCKLRLSGKSLETDSVNTVQTSLNVNTSVDVENQNNKSTNKYKWENHKKKKCASLENTLKGMHSIVLQTQESINTISTSLQMNTSLDISNQLQKSNIVDFTMKDISLMGNEKDIFNSCNTENNNFNDQKVKNCKMQQQDQIVLHKDHTSECSGIVNNTIILNNSCCEMSHVQTQTSVNVEKSTNTSESKKDRNMKHLVSFSDKGQSKRKLLPLGECSQLASFSPVQKECSPLGHLILRKKHKKRRNKCNKKFNINNIEQSEGKENQDYNEKKQIKKPKKVISKKIVVKKIVDEDILKKLEENKDNFSEIETDVCTLKRSSTNDFQSLKRSSRKQIQRINIVATGLSNEDKDVVKSVVGALGLAKIESNVTKRTTHVVSTGVRTVNLLHGIIRGCWIVSLEWVLKSLENDAWLNPENYEMAHFSKAVLENRKDRQLFGKAYISELFTACGYINVQKSTTPPCDVLKGLIKAAGGCITENPETAKILIGVGGLKEAWVLDCITLGELQPCNQYQRPSID</sequence>
<name>A0A0L7R0G7_9HYME</name>
<organism evidence="2 3">
    <name type="scientific">Habropoda laboriosa</name>
    <dbReference type="NCBI Taxonomy" id="597456"/>
    <lineage>
        <taxon>Eukaryota</taxon>
        <taxon>Metazoa</taxon>
        <taxon>Ecdysozoa</taxon>
        <taxon>Arthropoda</taxon>
        <taxon>Hexapoda</taxon>
        <taxon>Insecta</taxon>
        <taxon>Pterygota</taxon>
        <taxon>Neoptera</taxon>
        <taxon>Endopterygota</taxon>
        <taxon>Hymenoptera</taxon>
        <taxon>Apocrita</taxon>
        <taxon>Aculeata</taxon>
        <taxon>Apoidea</taxon>
        <taxon>Anthophila</taxon>
        <taxon>Apidae</taxon>
        <taxon>Habropoda</taxon>
    </lineage>
</organism>
<keyword evidence="3" id="KW-1185">Reference proteome</keyword>
<dbReference type="EMBL" id="KQ414670">
    <property type="protein sequence ID" value="KOC64335.1"/>
    <property type="molecule type" value="Genomic_DNA"/>
</dbReference>
<reference evidence="2 3" key="1">
    <citation type="submission" date="2015-07" db="EMBL/GenBank/DDBJ databases">
        <title>The genome of Habropoda laboriosa.</title>
        <authorList>
            <person name="Pan H."/>
            <person name="Kapheim K."/>
        </authorList>
    </citation>
    <scope>NUCLEOTIDE SEQUENCE [LARGE SCALE GENOMIC DNA]</scope>
    <source>
        <strain evidence="2">0110345459</strain>
    </source>
</reference>
<dbReference type="AlphaFoldDB" id="A0A0L7R0G7"/>
<dbReference type="PROSITE" id="PS50172">
    <property type="entry name" value="BRCT"/>
    <property type="match status" value="1"/>
</dbReference>
<dbReference type="PANTHER" id="PTHR14625:SF3">
    <property type="entry name" value="MICROCEPHALIN"/>
    <property type="match status" value="1"/>
</dbReference>
<dbReference type="OrthoDB" id="2384350at2759"/>
<dbReference type="SMART" id="SM00292">
    <property type="entry name" value="BRCT"/>
    <property type="match status" value="1"/>
</dbReference>
<dbReference type="Proteomes" id="UP000053825">
    <property type="component" value="Unassembled WGS sequence"/>
</dbReference>
<dbReference type="Gene3D" id="3.40.50.10190">
    <property type="entry name" value="BRCT domain"/>
    <property type="match status" value="2"/>
</dbReference>
<dbReference type="STRING" id="597456.A0A0L7R0G7"/>
<feature type="domain" description="BRCT" evidence="1">
    <location>
        <begin position="599"/>
        <end position="688"/>
    </location>
</feature>
<dbReference type="PANTHER" id="PTHR14625">
    <property type="entry name" value="MICROCEPHALIN"/>
    <property type="match status" value="1"/>
</dbReference>
<accession>A0A0L7R0G7</accession>